<evidence type="ECO:0000259" key="1">
    <source>
        <dbReference type="Pfam" id="PF24831"/>
    </source>
</evidence>
<dbReference type="AlphaFoldDB" id="A0ABD7UYE7"/>
<comment type="caution">
    <text evidence="2">The sequence shown here is derived from an EMBL/GenBank/DDBJ whole genome shotgun (WGS) entry which is preliminary data.</text>
</comment>
<accession>A0ABD7UYE7</accession>
<dbReference type="RefSeq" id="WP_006900522.1">
    <property type="nucleotide sequence ID" value="NZ_CAACYD010000005.1"/>
</dbReference>
<proteinExistence type="predicted"/>
<name>A0ABD7UYE7_9ACTN</name>
<dbReference type="GeneID" id="60748558"/>
<organism evidence="2 3">
    <name type="scientific">Gordonia paraffinivorans</name>
    <dbReference type="NCBI Taxonomy" id="175628"/>
    <lineage>
        <taxon>Bacteria</taxon>
        <taxon>Bacillati</taxon>
        <taxon>Actinomycetota</taxon>
        <taxon>Actinomycetes</taxon>
        <taxon>Mycobacteriales</taxon>
        <taxon>Gordoniaceae</taxon>
        <taxon>Gordonia</taxon>
    </lineage>
</organism>
<gene>
    <name evidence="2" type="ORF">NCTC8139_00506</name>
</gene>
<dbReference type="Pfam" id="PF24831">
    <property type="entry name" value="DUF7715"/>
    <property type="match status" value="1"/>
</dbReference>
<evidence type="ECO:0000313" key="3">
    <source>
        <dbReference type="Proteomes" id="UP000360750"/>
    </source>
</evidence>
<reference evidence="2 3" key="1">
    <citation type="submission" date="2019-02" db="EMBL/GenBank/DDBJ databases">
        <authorList>
            <consortium name="Pathogen Informatics"/>
        </authorList>
    </citation>
    <scope>NUCLEOTIDE SEQUENCE [LARGE SCALE GENOMIC DNA]</scope>
    <source>
        <strain evidence="2 3">3012STDY6756503</strain>
    </source>
</reference>
<evidence type="ECO:0000313" key="2">
    <source>
        <dbReference type="EMBL" id="VFA81441.1"/>
    </source>
</evidence>
<protein>
    <recommendedName>
        <fullName evidence="1">DUF7715 domain-containing protein</fullName>
    </recommendedName>
</protein>
<dbReference type="Proteomes" id="UP000360750">
    <property type="component" value="Unassembled WGS sequence"/>
</dbReference>
<sequence length="137" mass="14642">MKILTATSSGATRDDDFCHAVEGEIVLPSVVCECPTCGCDRAFGGLGSRRATTTMMVRDLDLTVEDLVSAAIAYLEAAGWARYLRLDAKPDAPEPVTVCAIELLLPNLLLAAQLETGDIVRVSYNRATDEWEPAPAG</sequence>
<dbReference type="InterPro" id="IPR056132">
    <property type="entry name" value="DUF7715"/>
</dbReference>
<feature type="domain" description="DUF7715" evidence="1">
    <location>
        <begin position="1"/>
        <end position="123"/>
    </location>
</feature>
<dbReference type="EMBL" id="CAACYD010000005">
    <property type="protein sequence ID" value="VFA81441.1"/>
    <property type="molecule type" value="Genomic_DNA"/>
</dbReference>